<feature type="region of interest" description="Disordered" evidence="1">
    <location>
        <begin position="1"/>
        <end position="30"/>
    </location>
</feature>
<organism evidence="2 3">
    <name type="scientific">Segatella copri</name>
    <dbReference type="NCBI Taxonomy" id="165179"/>
    <lineage>
        <taxon>Bacteria</taxon>
        <taxon>Pseudomonadati</taxon>
        <taxon>Bacteroidota</taxon>
        <taxon>Bacteroidia</taxon>
        <taxon>Bacteroidales</taxon>
        <taxon>Prevotellaceae</taxon>
        <taxon>Segatella</taxon>
    </lineage>
</organism>
<accession>A0AA92UJS9</accession>
<reference evidence="2 3" key="1">
    <citation type="submission" date="2018-08" db="EMBL/GenBank/DDBJ databases">
        <title>A genome reference for cultivated species of the human gut microbiota.</title>
        <authorList>
            <person name="Zou Y."/>
            <person name="Xue W."/>
            <person name="Luo G."/>
        </authorList>
    </citation>
    <scope>NUCLEOTIDE SEQUENCE [LARGE SCALE GENOMIC DNA]</scope>
    <source>
        <strain evidence="2 3">OF03-3</strain>
    </source>
</reference>
<name>A0AA92UJS9_9BACT</name>
<comment type="caution">
    <text evidence="2">The sequence shown here is derived from an EMBL/GenBank/DDBJ whole genome shotgun (WGS) entry which is preliminary data.</text>
</comment>
<dbReference type="EMBL" id="QSCI01000089">
    <property type="protein sequence ID" value="RGX90910.1"/>
    <property type="molecule type" value="Genomic_DNA"/>
</dbReference>
<protein>
    <submittedName>
        <fullName evidence="2">Uncharacterized protein</fullName>
    </submittedName>
</protein>
<evidence type="ECO:0000313" key="3">
    <source>
        <dbReference type="Proteomes" id="UP000285604"/>
    </source>
</evidence>
<dbReference type="Proteomes" id="UP000285604">
    <property type="component" value="Unassembled WGS sequence"/>
</dbReference>
<dbReference type="AlphaFoldDB" id="A0AA92UJS9"/>
<evidence type="ECO:0000256" key="1">
    <source>
        <dbReference type="SAM" id="MobiDB-lite"/>
    </source>
</evidence>
<evidence type="ECO:0000313" key="2">
    <source>
        <dbReference type="EMBL" id="RGX90910.1"/>
    </source>
</evidence>
<gene>
    <name evidence="2" type="ORF">DXA63_13690</name>
</gene>
<proteinExistence type="predicted"/>
<sequence length="96" mass="10846">MTGKTEEQEAVPTQECPSEAPSPTRRKEKPRYEVISTMVDPDVMSKVRTIADIEGVAIKEIIGVGLDMFIRKYEELHGKVRVKKPRKGDISQIFNS</sequence>